<organism evidence="3 4">
    <name type="scientific">Phrynosoma platyrhinos</name>
    <name type="common">Desert horned lizard</name>
    <dbReference type="NCBI Taxonomy" id="52577"/>
    <lineage>
        <taxon>Eukaryota</taxon>
        <taxon>Metazoa</taxon>
        <taxon>Chordata</taxon>
        <taxon>Craniata</taxon>
        <taxon>Vertebrata</taxon>
        <taxon>Euteleostomi</taxon>
        <taxon>Lepidosauria</taxon>
        <taxon>Squamata</taxon>
        <taxon>Bifurcata</taxon>
        <taxon>Unidentata</taxon>
        <taxon>Episquamata</taxon>
        <taxon>Toxicofera</taxon>
        <taxon>Iguania</taxon>
        <taxon>Phrynosomatidae</taxon>
        <taxon>Phrynosomatinae</taxon>
        <taxon>Phrynosoma</taxon>
    </lineage>
</organism>
<comment type="caution">
    <text evidence="3">The sequence shown here is derived from an EMBL/GenBank/DDBJ whole genome shotgun (WGS) entry which is preliminary data.</text>
</comment>
<evidence type="ECO:0000313" key="3">
    <source>
        <dbReference type="EMBL" id="KAH0626068.1"/>
    </source>
</evidence>
<evidence type="ECO:0000256" key="2">
    <source>
        <dbReference type="RuleBase" id="RU363116"/>
    </source>
</evidence>
<dbReference type="Pfam" id="PF03803">
    <property type="entry name" value="Scramblase"/>
    <property type="match status" value="1"/>
</dbReference>
<sequence>MKQFSLCFLLFQLYETANKYHFLHSLALLAVPHCRYPMMVSTENQELIDQMLIHQKLELIEGFIGFEGNKYEVRNSLGQHVFHAEEQNDCCTRNCCGSLRRFSMRLDDPTGREVLRMVRPLKCVSCWFPCCLQELHMGDVLLQQMLSIRPGGISSFAAFDDDTNRLSSPSILTSPGGYN</sequence>
<dbReference type="EMBL" id="JAIPUX010000521">
    <property type="protein sequence ID" value="KAH0626068.1"/>
    <property type="molecule type" value="Genomic_DNA"/>
</dbReference>
<evidence type="ECO:0000313" key="4">
    <source>
        <dbReference type="Proteomes" id="UP000826234"/>
    </source>
</evidence>
<dbReference type="PANTHER" id="PTHR23248:SF57">
    <property type="entry name" value="PHOSPHOLIPID SCRAMBLASE"/>
    <property type="match status" value="1"/>
</dbReference>
<keyword evidence="4" id="KW-1185">Reference proteome</keyword>
<proteinExistence type="inferred from homology"/>
<protein>
    <recommendedName>
        <fullName evidence="2">Phospholipid scramblase</fullName>
    </recommendedName>
</protein>
<comment type="similarity">
    <text evidence="1 2">Belongs to the phospholipid scramblase family.</text>
</comment>
<comment type="function">
    <text evidence="2">May mediate accelerated ATP-independent bidirectional transbilayer migration of phospholipids upon binding calcium ions that results in a loss of phospholipid asymmetry in the plasma membrane.</text>
</comment>
<name>A0ABQ7T8W9_PHRPL</name>
<dbReference type="Proteomes" id="UP000826234">
    <property type="component" value="Unassembled WGS sequence"/>
</dbReference>
<dbReference type="InterPro" id="IPR005552">
    <property type="entry name" value="Scramblase"/>
</dbReference>
<keyword evidence="2" id="KW-0106">Calcium</keyword>
<keyword evidence="2" id="KW-0564">Palmitate</keyword>
<comment type="cofactor">
    <cofactor evidence="2">
        <name>Ca(2+)</name>
        <dbReference type="ChEBI" id="CHEBI:29108"/>
    </cofactor>
</comment>
<keyword evidence="2" id="KW-0449">Lipoprotein</keyword>
<accession>A0ABQ7T8W9</accession>
<gene>
    <name evidence="3" type="ORF">JD844_000787</name>
</gene>
<evidence type="ECO:0000256" key="1">
    <source>
        <dbReference type="ARBA" id="ARBA00005350"/>
    </source>
</evidence>
<reference evidence="3 4" key="1">
    <citation type="journal article" date="2022" name="Gigascience">
        <title>A chromosome-level genome assembly and annotation of the desert horned lizard, Phrynosoma platyrhinos, provides insight into chromosomal rearrangements among reptiles.</title>
        <authorList>
            <person name="Koochekian N."/>
            <person name="Ascanio A."/>
            <person name="Farleigh K."/>
            <person name="Card D.C."/>
            <person name="Schield D.R."/>
            <person name="Castoe T.A."/>
            <person name="Jezkova T."/>
        </authorList>
    </citation>
    <scope>NUCLEOTIDE SEQUENCE [LARGE SCALE GENOMIC DNA]</scope>
    <source>
        <strain evidence="3">NK-2021</strain>
    </source>
</reference>
<dbReference type="PANTHER" id="PTHR23248">
    <property type="entry name" value="PHOSPHOLIPID SCRAMBLASE-RELATED"/>
    <property type="match status" value="1"/>
</dbReference>